<dbReference type="Proteomes" id="UP001054945">
    <property type="component" value="Unassembled WGS sequence"/>
</dbReference>
<keyword evidence="4" id="KW-1185">Reference proteome</keyword>
<accession>A0AAV4QIK9</accession>
<dbReference type="EMBL" id="BPLR01006170">
    <property type="protein sequence ID" value="GIY07895.1"/>
    <property type="molecule type" value="Genomic_DNA"/>
</dbReference>
<dbReference type="AlphaFoldDB" id="A0AAV4QIK9"/>
<reference evidence="3 4" key="1">
    <citation type="submission" date="2021-06" db="EMBL/GenBank/DDBJ databases">
        <title>Caerostris extrusa draft genome.</title>
        <authorList>
            <person name="Kono N."/>
            <person name="Arakawa K."/>
        </authorList>
    </citation>
    <scope>NUCLEOTIDE SEQUENCE [LARGE SCALE GENOMIC DNA]</scope>
</reference>
<proteinExistence type="predicted"/>
<gene>
    <name evidence="3" type="ORF">CEXT_313791</name>
</gene>
<organism evidence="3 4">
    <name type="scientific">Caerostris extrusa</name>
    <name type="common">Bark spider</name>
    <name type="synonym">Caerostris bankana</name>
    <dbReference type="NCBI Taxonomy" id="172846"/>
    <lineage>
        <taxon>Eukaryota</taxon>
        <taxon>Metazoa</taxon>
        <taxon>Ecdysozoa</taxon>
        <taxon>Arthropoda</taxon>
        <taxon>Chelicerata</taxon>
        <taxon>Arachnida</taxon>
        <taxon>Araneae</taxon>
        <taxon>Araneomorphae</taxon>
        <taxon>Entelegynae</taxon>
        <taxon>Araneoidea</taxon>
        <taxon>Araneidae</taxon>
        <taxon>Caerostris</taxon>
    </lineage>
</organism>
<sequence>MHYLASYRHTYCAPVKTADGSRCSTCQHMQGEYTACEYPKRGIQCGARFNGLEKFIHLLSVRHNNSSCCCVYEIAVTGTGTNDVKGDSFRVCFGSLFIHLIRLLCVLALFYSWCQFEAEKGPFASRFEVVQNIEYLEKWKTAIKISYIKSNSPTNKLNKLERNLPIQNGYSVPQPILTATAIHQTRVLEEEKSSRLEKLSCYKLLSWSKQISSFSSKALSAITNPFRKKLPTTKILQLPVLFCRSRKGQSPTPNCDRQSKLQEKLPGLNQTNPHPQTGILLNWNPIKIPVTLANPDSEEYRLRKNSSPSEHPPTPLYLSPQIPYPQPTTPKIVKLQNLEVICVEEKSNYLGKGFERRTFSCRTDIQFLEKSPLGHHQPLLKESYRLSKPYNFQLFFCRSRKGREPHSQLRPSKVNFRKNLPAKSNKPSPTKRNFIKLGIRSKIPVTLANPDSEEYRLQEKFHLLLNTPKPSVPPPPIPYPQSTTPKIVKLQNLEVIGVEEKSNYLGKRICKKNGKYH</sequence>
<keyword evidence="2" id="KW-0472">Membrane</keyword>
<evidence type="ECO:0000313" key="4">
    <source>
        <dbReference type="Proteomes" id="UP001054945"/>
    </source>
</evidence>
<keyword evidence="2" id="KW-1133">Transmembrane helix</keyword>
<evidence type="ECO:0000313" key="3">
    <source>
        <dbReference type="EMBL" id="GIY07895.1"/>
    </source>
</evidence>
<evidence type="ECO:0000256" key="2">
    <source>
        <dbReference type="SAM" id="Phobius"/>
    </source>
</evidence>
<keyword evidence="2" id="KW-0812">Transmembrane</keyword>
<feature type="region of interest" description="Disordered" evidence="1">
    <location>
        <begin position="246"/>
        <end position="273"/>
    </location>
</feature>
<protein>
    <submittedName>
        <fullName evidence="3">Uncharacterized protein</fullName>
    </submittedName>
</protein>
<feature type="transmembrane region" description="Helical" evidence="2">
    <location>
        <begin position="91"/>
        <end position="113"/>
    </location>
</feature>
<evidence type="ECO:0000256" key="1">
    <source>
        <dbReference type="SAM" id="MobiDB-lite"/>
    </source>
</evidence>
<name>A0AAV4QIK9_CAEEX</name>
<comment type="caution">
    <text evidence="3">The sequence shown here is derived from an EMBL/GenBank/DDBJ whole genome shotgun (WGS) entry which is preliminary data.</text>
</comment>